<dbReference type="EMBL" id="GDHC01000120">
    <property type="protein sequence ID" value="JAQ18509.1"/>
    <property type="molecule type" value="Transcribed_RNA"/>
</dbReference>
<feature type="non-terminal residue" evidence="1">
    <location>
        <position position="1"/>
    </location>
</feature>
<gene>
    <name evidence="1" type="ORF">g.52612</name>
</gene>
<protein>
    <submittedName>
        <fullName evidence="1">Uncharacterized protein</fullName>
    </submittedName>
</protein>
<accession>A0A146MG55</accession>
<evidence type="ECO:0000313" key="1">
    <source>
        <dbReference type="EMBL" id="JAQ18509.1"/>
    </source>
</evidence>
<organism evidence="1">
    <name type="scientific">Lygus hesperus</name>
    <name type="common">Western plant bug</name>
    <dbReference type="NCBI Taxonomy" id="30085"/>
    <lineage>
        <taxon>Eukaryota</taxon>
        <taxon>Metazoa</taxon>
        <taxon>Ecdysozoa</taxon>
        <taxon>Arthropoda</taxon>
        <taxon>Hexapoda</taxon>
        <taxon>Insecta</taxon>
        <taxon>Pterygota</taxon>
        <taxon>Neoptera</taxon>
        <taxon>Paraneoptera</taxon>
        <taxon>Hemiptera</taxon>
        <taxon>Heteroptera</taxon>
        <taxon>Panheteroptera</taxon>
        <taxon>Cimicomorpha</taxon>
        <taxon>Miridae</taxon>
        <taxon>Mirini</taxon>
        <taxon>Lygus</taxon>
    </lineage>
</organism>
<name>A0A146MG55_LYGHE</name>
<reference evidence="1" key="1">
    <citation type="journal article" date="2016" name="Gigascience">
        <title>De novo construction of an expanded transcriptome assembly for the western tarnished plant bug, Lygus hesperus.</title>
        <authorList>
            <person name="Tassone E.E."/>
            <person name="Geib S.M."/>
            <person name="Hall B."/>
            <person name="Fabrick J.A."/>
            <person name="Brent C.S."/>
            <person name="Hull J.J."/>
        </authorList>
    </citation>
    <scope>NUCLEOTIDE SEQUENCE</scope>
</reference>
<sequence length="102" mass="11661">HYTARRVRGRGSTVCAGGCATVAAHPQVLSRLCVGTTTYWRAAPAYQASWSAAWNLKVFSVEFFTLTEDGNLVSRWHYLGVVKQVLGRWFQRRVRIWRPPEH</sequence>
<proteinExistence type="predicted"/>
<dbReference type="AlphaFoldDB" id="A0A146MG55"/>